<feature type="compositionally biased region" description="Gly residues" evidence="1">
    <location>
        <begin position="123"/>
        <end position="133"/>
    </location>
</feature>
<evidence type="ECO:0000256" key="1">
    <source>
        <dbReference type="SAM" id="MobiDB-lite"/>
    </source>
</evidence>
<name>K2MQS4_TRYCR</name>
<comment type="caution">
    <text evidence="2">The sequence shown here is derived from an EMBL/GenBank/DDBJ whole genome shotgun (WGS) entry which is preliminary data.</text>
</comment>
<feature type="compositionally biased region" description="Basic and acidic residues" evidence="1">
    <location>
        <begin position="193"/>
        <end position="207"/>
    </location>
</feature>
<sequence length="357" mass="39027">MQGVMCFFHFHWSNIPREMRDAAGGVFLLRRVFFFPLCVDGELVCAEGYTQVTGVMAMMMTGRVLLVCALCVLWCGLSRAAADDTVKDEKTVEGLSSPHPSSPVSQEEPPPPAAAEALPPTGGTNGGGGGGGQTRDSQEGKAGSIAVTGTDVSEEREVKLDEHPPQPTGGQDENNELTETAALPPLPPAPPPRTEESPRLSHSEEVLRPTTQENDELKKAQEPQDGSIQHESTKQHEEPLQQEEKQRSEEQPQHQEEVQNQQDNQKQLKENIKQEKEQQKQQEKQQQKEEPQDKQNQQPHEHPTEKKNETTKDKNAIRTNATANTGDSDSSTAVYHSTSPLLLLLVACATAAAVVAA</sequence>
<reference evidence="2 3" key="1">
    <citation type="journal article" date="2012" name="BMC Genomics">
        <title>Comparative genomic analysis of human infective Trypanosoma cruzi lineages with the bat-restricted subspecies T. cruzi marinkellei.</title>
        <authorList>
            <person name="Franzen O."/>
            <person name="Talavera-Lopez C."/>
            <person name="Ochaya S."/>
            <person name="Butler C.E."/>
            <person name="Messenger L.A."/>
            <person name="Lewis M.D."/>
            <person name="Llewellyn M.S."/>
            <person name="Marinkelle C.J."/>
            <person name="Tyler K.M."/>
            <person name="Miles M.A."/>
            <person name="Andersson B."/>
        </authorList>
    </citation>
    <scope>NUCLEOTIDE SEQUENCE [LARGE SCALE GENOMIC DNA]</scope>
    <source>
        <strain evidence="2 3">B7</strain>
    </source>
</reference>
<accession>K2MQS4</accession>
<feature type="compositionally biased region" description="Polar residues" evidence="1">
    <location>
        <begin position="317"/>
        <end position="334"/>
    </location>
</feature>
<keyword evidence="3" id="KW-1185">Reference proteome</keyword>
<feature type="compositionally biased region" description="Low complexity" evidence="1">
    <location>
        <begin position="96"/>
        <end position="107"/>
    </location>
</feature>
<proteinExistence type="predicted"/>
<evidence type="ECO:0000313" key="2">
    <source>
        <dbReference type="EMBL" id="EKF37593.1"/>
    </source>
</evidence>
<protein>
    <submittedName>
        <fullName evidence="2">Mucin-associated surface protein (MASP), putative</fullName>
    </submittedName>
</protein>
<gene>
    <name evidence="2" type="ORF">MOQ_002212</name>
</gene>
<dbReference type="AlphaFoldDB" id="K2MQS4"/>
<organism evidence="2 3">
    <name type="scientific">Trypanosoma cruzi marinkellei</name>
    <dbReference type="NCBI Taxonomy" id="85056"/>
    <lineage>
        <taxon>Eukaryota</taxon>
        <taxon>Discoba</taxon>
        <taxon>Euglenozoa</taxon>
        <taxon>Kinetoplastea</taxon>
        <taxon>Metakinetoplastina</taxon>
        <taxon>Trypanosomatida</taxon>
        <taxon>Trypanosomatidae</taxon>
        <taxon>Trypanosoma</taxon>
        <taxon>Schizotrypanum</taxon>
    </lineage>
</organism>
<feature type="compositionally biased region" description="Basic and acidic residues" evidence="1">
    <location>
        <begin position="231"/>
        <end position="257"/>
    </location>
</feature>
<feature type="compositionally biased region" description="Basic and acidic residues" evidence="1">
    <location>
        <begin position="266"/>
        <end position="316"/>
    </location>
</feature>
<dbReference type="EMBL" id="AHKC01008820">
    <property type="protein sequence ID" value="EKF37593.1"/>
    <property type="molecule type" value="Genomic_DNA"/>
</dbReference>
<dbReference type="Proteomes" id="UP000007350">
    <property type="component" value="Unassembled WGS sequence"/>
</dbReference>
<feature type="compositionally biased region" description="Basic and acidic residues" evidence="1">
    <location>
        <begin position="153"/>
        <end position="164"/>
    </location>
</feature>
<evidence type="ECO:0000313" key="3">
    <source>
        <dbReference type="Proteomes" id="UP000007350"/>
    </source>
</evidence>
<feature type="region of interest" description="Disordered" evidence="1">
    <location>
        <begin position="88"/>
        <end position="334"/>
    </location>
</feature>